<sequence>MSELLETKVDLGDGETVTIKFKSLNLLPLGLLRTTRDDEQEQVWRTLEWAVAPECLPMVDELPASKLMTIILQMQEESQANLGKIRELIAIIDEHGDALQADLIDRGLRLRDCPSPGFDWRDLIIIVQFSPIDSNLYRSRNPDGAGWTLTNQLLAAIADALRWLQWSKTKDGRKNQNRPEPIPRPGVQKAKKAIHPDAKGAPRSKIRQLLGRETPDKAQRLADLFSGKGG</sequence>
<dbReference type="GeneID" id="80019403"/>
<dbReference type="Pfam" id="PF17318">
    <property type="entry name" value="DUF5361"/>
    <property type="match status" value="1"/>
</dbReference>
<dbReference type="RefSeq" id="YP_010754802.1">
    <property type="nucleotide sequence ID" value="NC_073464.1"/>
</dbReference>
<dbReference type="KEGG" id="vg:80019403"/>
<accession>A0A4Y6EM16</accession>
<evidence type="ECO:0000313" key="2">
    <source>
        <dbReference type="EMBL" id="QDF19746.1"/>
    </source>
</evidence>
<dbReference type="Proteomes" id="UP000318419">
    <property type="component" value="Genome"/>
</dbReference>
<dbReference type="EMBL" id="MK977707">
    <property type="protein sequence ID" value="QDF19746.1"/>
    <property type="molecule type" value="Genomic_DNA"/>
</dbReference>
<gene>
    <name evidence="2" type="primary">14</name>
    <name evidence="2" type="ORF">SEA_LILSPOTTY_14</name>
</gene>
<name>A0A4Y6EM16_9CAUD</name>
<keyword evidence="3" id="KW-1185">Reference proteome</keyword>
<proteinExistence type="predicted"/>
<organism evidence="2 3">
    <name type="scientific">Mycobacterium phage LilSpotty</name>
    <dbReference type="NCBI Taxonomy" id="2588512"/>
    <lineage>
        <taxon>Viruses</taxon>
        <taxon>Duplodnaviria</taxon>
        <taxon>Heunggongvirae</taxon>
        <taxon>Uroviricota</taxon>
        <taxon>Caudoviricetes</taxon>
        <taxon>Lilspottyvirus</taxon>
        <taxon>Lilspottyvirus lilspotty</taxon>
    </lineage>
</organism>
<feature type="region of interest" description="Disordered" evidence="1">
    <location>
        <begin position="168"/>
        <end position="230"/>
    </location>
</feature>
<evidence type="ECO:0000256" key="1">
    <source>
        <dbReference type="SAM" id="MobiDB-lite"/>
    </source>
</evidence>
<reference evidence="2 3" key="1">
    <citation type="submission" date="2019-05" db="EMBL/GenBank/DDBJ databases">
        <authorList>
            <person name="Kim R."/>
            <person name="Haleblian K.L."/>
            <person name="Torres C.-L.T."/>
            <person name="Chong M.Y."/>
            <person name="Duong K."/>
            <person name="Lee C."/>
            <person name="Lai L.T."/>
            <person name="Ballew A.S."/>
            <person name="Ly A.M."/>
            <person name="Wu S."/>
            <person name="Ngo R.T."/>
            <person name="Freise A.C."/>
            <person name="Reddi K."/>
            <person name="Moberg-Parker J."/>
            <person name="Garlena R.A."/>
            <person name="Russell D.A."/>
            <person name="Pope W.H."/>
            <person name="Jacobs-Sera D."/>
            <person name="Hatfull G.F."/>
        </authorList>
    </citation>
    <scope>NUCLEOTIDE SEQUENCE [LARGE SCALE GENOMIC DNA]</scope>
</reference>
<protein>
    <submittedName>
        <fullName evidence="2">Tail assembly chaperone</fullName>
    </submittedName>
</protein>
<evidence type="ECO:0000313" key="3">
    <source>
        <dbReference type="Proteomes" id="UP000318419"/>
    </source>
</evidence>
<dbReference type="InterPro" id="IPR035286">
    <property type="entry name" value="DUF5361"/>
</dbReference>